<feature type="region of interest" description="Disordered" evidence="1">
    <location>
        <begin position="151"/>
        <end position="170"/>
    </location>
</feature>
<dbReference type="CDD" id="cd06093">
    <property type="entry name" value="PX_domain"/>
    <property type="match status" value="1"/>
</dbReference>
<accession>A0ABQ6NCU8</accession>
<organism evidence="3 4">
    <name type="scientific">Tetraparma gracilis</name>
    <dbReference type="NCBI Taxonomy" id="2962635"/>
    <lineage>
        <taxon>Eukaryota</taxon>
        <taxon>Sar</taxon>
        <taxon>Stramenopiles</taxon>
        <taxon>Ochrophyta</taxon>
        <taxon>Bolidophyceae</taxon>
        <taxon>Parmales</taxon>
        <taxon>Triparmaceae</taxon>
        <taxon>Tetraparma</taxon>
    </lineage>
</organism>
<evidence type="ECO:0000259" key="2">
    <source>
        <dbReference type="Pfam" id="PF00787"/>
    </source>
</evidence>
<dbReference type="InterPro" id="IPR036871">
    <property type="entry name" value="PX_dom_sf"/>
</dbReference>
<reference evidence="3 4" key="1">
    <citation type="journal article" date="2023" name="Commun. Biol.">
        <title>Genome analysis of Parmales, the sister group of diatoms, reveals the evolutionary specialization of diatoms from phago-mixotrophs to photoautotrophs.</title>
        <authorList>
            <person name="Ban H."/>
            <person name="Sato S."/>
            <person name="Yoshikawa S."/>
            <person name="Yamada K."/>
            <person name="Nakamura Y."/>
            <person name="Ichinomiya M."/>
            <person name="Sato N."/>
            <person name="Blanc-Mathieu R."/>
            <person name="Endo H."/>
            <person name="Kuwata A."/>
            <person name="Ogata H."/>
        </authorList>
    </citation>
    <scope>NUCLEOTIDE SEQUENCE [LARGE SCALE GENOMIC DNA]</scope>
</reference>
<name>A0ABQ6NCU8_9STRA</name>
<feature type="region of interest" description="Disordered" evidence="1">
    <location>
        <begin position="1"/>
        <end position="42"/>
    </location>
</feature>
<dbReference type="Proteomes" id="UP001165060">
    <property type="component" value="Unassembled WGS sequence"/>
</dbReference>
<feature type="compositionally biased region" description="Low complexity" evidence="1">
    <location>
        <begin position="119"/>
        <end position="133"/>
    </location>
</feature>
<comment type="caution">
    <text evidence="3">The sequence shown here is derived from an EMBL/GenBank/DDBJ whole genome shotgun (WGS) entry which is preliminary data.</text>
</comment>
<evidence type="ECO:0000256" key="1">
    <source>
        <dbReference type="SAM" id="MobiDB-lite"/>
    </source>
</evidence>
<dbReference type="SUPFAM" id="SSF64268">
    <property type="entry name" value="PX domain"/>
    <property type="match status" value="1"/>
</dbReference>
<sequence length="357" mass="37596">MTPTYSTPHKHPYLSPPKQSREASHLVSPVSPLSHGRASLPEAASHLVSPVSPLSHGRASLSEAVEESLASSRNSCVYSAGGLDSFRSSLTGEDGASSGLGLVEDLDAPLAVPITPSQSEGESSDWTESSSSMDMSSVLLTPGKKISLASPPFSRHRAGAGGPLSPPAAGPLSPDAAVLRPVPEGGQDIAFSLPSSWLAPLHSGTAKYTFSLSGYRVVGDHVEYRVQVSALIPTLDSSRVSRLELVSLAVWRRYSSFKALASALRRTSSVTRDLPFPPRQALPHVGGRFKKPPFVLHRMQLLERWLFVVVGVHAGGGAGCGRRGAGGGGMEGVEKGVMDVLLKRFLVGGGKERQGKW</sequence>
<keyword evidence="4" id="KW-1185">Reference proteome</keyword>
<feature type="domain" description="PX" evidence="2">
    <location>
        <begin position="249"/>
        <end position="307"/>
    </location>
</feature>
<gene>
    <name evidence="3" type="ORF">TeGR_g8957</name>
</gene>
<dbReference type="InterPro" id="IPR001683">
    <property type="entry name" value="PX_dom"/>
</dbReference>
<feature type="region of interest" description="Disordered" evidence="1">
    <location>
        <begin position="113"/>
        <end position="133"/>
    </location>
</feature>
<dbReference type="Pfam" id="PF00787">
    <property type="entry name" value="PX"/>
    <property type="match status" value="1"/>
</dbReference>
<protein>
    <recommendedName>
        <fullName evidence="2">PX domain-containing protein</fullName>
    </recommendedName>
</protein>
<evidence type="ECO:0000313" key="3">
    <source>
        <dbReference type="EMBL" id="GMI58353.1"/>
    </source>
</evidence>
<dbReference type="Gene3D" id="3.30.1520.10">
    <property type="entry name" value="Phox-like domain"/>
    <property type="match status" value="1"/>
</dbReference>
<dbReference type="EMBL" id="BRYB01006468">
    <property type="protein sequence ID" value="GMI58353.1"/>
    <property type="molecule type" value="Genomic_DNA"/>
</dbReference>
<proteinExistence type="predicted"/>
<evidence type="ECO:0000313" key="4">
    <source>
        <dbReference type="Proteomes" id="UP001165060"/>
    </source>
</evidence>